<dbReference type="Proteomes" id="UP000728032">
    <property type="component" value="Unassembled WGS sequence"/>
</dbReference>
<dbReference type="InterPro" id="IPR043504">
    <property type="entry name" value="Peptidase_S1_PA_chymotrypsin"/>
</dbReference>
<reference evidence="4" key="1">
    <citation type="submission" date="2020-11" db="EMBL/GenBank/DDBJ databases">
        <authorList>
            <person name="Tran Van P."/>
        </authorList>
    </citation>
    <scope>NUCLEOTIDE SEQUENCE</scope>
</reference>
<evidence type="ECO:0000259" key="3">
    <source>
        <dbReference type="PROSITE" id="PS50240"/>
    </source>
</evidence>
<dbReference type="SUPFAM" id="SSF50494">
    <property type="entry name" value="Trypsin-like serine proteases"/>
    <property type="match status" value="1"/>
</dbReference>
<dbReference type="Pfam" id="PF00089">
    <property type="entry name" value="Trypsin"/>
    <property type="match status" value="1"/>
</dbReference>
<protein>
    <recommendedName>
        <fullName evidence="3">Peptidase S1 domain-containing protein</fullName>
    </recommendedName>
</protein>
<organism evidence="4">
    <name type="scientific">Oppiella nova</name>
    <dbReference type="NCBI Taxonomy" id="334625"/>
    <lineage>
        <taxon>Eukaryota</taxon>
        <taxon>Metazoa</taxon>
        <taxon>Ecdysozoa</taxon>
        <taxon>Arthropoda</taxon>
        <taxon>Chelicerata</taxon>
        <taxon>Arachnida</taxon>
        <taxon>Acari</taxon>
        <taxon>Acariformes</taxon>
        <taxon>Sarcoptiformes</taxon>
        <taxon>Oribatida</taxon>
        <taxon>Brachypylina</taxon>
        <taxon>Oppioidea</taxon>
        <taxon>Oppiidae</taxon>
        <taxon>Oppiella</taxon>
    </lineage>
</organism>
<sequence>MSMSINITLISRQISLPLDLFLTIGVCDKSVESIHAKIGTYEGITDQRCGQSSHKLNYLQTCVRCVNRKGGQRSQKLIGAESAGVGEFPWIVSFQSNKTKHHFCSGSLLNANWILTAAHCFKGHRKVDTFYMRTGSHEISSGYVERAHKYYLHPKYNLSDPNGPYDLALVFIDKTTRRKRIQPKKKYNSNGICLPEKDIQNDIQEKAYYSGFGRINYKGVRATNLMKSSMTLMPDSECHNHISKYSMACLNSNTSHTCKGDSGSPLVQYVNNKAVLIGIHKGSTKMRGKCGRETSVTTRIRPKRRPKKKSPQMGVRLLRDFKSRLETKSLLKK</sequence>
<evidence type="ECO:0000313" key="4">
    <source>
        <dbReference type="EMBL" id="CAD7640635.1"/>
    </source>
</evidence>
<dbReference type="GO" id="GO:0004252">
    <property type="term" value="F:serine-type endopeptidase activity"/>
    <property type="evidence" value="ECO:0007669"/>
    <property type="project" value="InterPro"/>
</dbReference>
<dbReference type="InterPro" id="IPR018114">
    <property type="entry name" value="TRYPSIN_HIS"/>
</dbReference>
<gene>
    <name evidence="4" type="ORF">ONB1V03_LOCUS2659</name>
</gene>
<feature type="region of interest" description="Disordered" evidence="2">
    <location>
        <begin position="287"/>
        <end position="314"/>
    </location>
</feature>
<dbReference type="PANTHER" id="PTHR24250:SF27">
    <property type="entry name" value="ELASTASE 2 LIKE"/>
    <property type="match status" value="1"/>
</dbReference>
<dbReference type="EMBL" id="OC915481">
    <property type="protein sequence ID" value="CAD7640635.1"/>
    <property type="molecule type" value="Genomic_DNA"/>
</dbReference>
<dbReference type="AlphaFoldDB" id="A0A7R9LHR2"/>
<accession>A0A7R9LHR2</accession>
<feature type="domain" description="Peptidase S1" evidence="3">
    <location>
        <begin position="77"/>
        <end position="292"/>
    </location>
</feature>
<dbReference type="InterPro" id="IPR009003">
    <property type="entry name" value="Peptidase_S1_PA"/>
</dbReference>
<dbReference type="PROSITE" id="PS50240">
    <property type="entry name" value="TRYPSIN_DOM"/>
    <property type="match status" value="1"/>
</dbReference>
<dbReference type="PANTHER" id="PTHR24250">
    <property type="entry name" value="CHYMOTRYPSIN-RELATED"/>
    <property type="match status" value="1"/>
</dbReference>
<dbReference type="GO" id="GO:0006508">
    <property type="term" value="P:proteolysis"/>
    <property type="evidence" value="ECO:0007669"/>
    <property type="project" value="InterPro"/>
</dbReference>
<dbReference type="PROSITE" id="PS00134">
    <property type="entry name" value="TRYPSIN_HIS"/>
    <property type="match status" value="1"/>
</dbReference>
<proteinExistence type="predicted"/>
<dbReference type="SMART" id="SM00020">
    <property type="entry name" value="Tryp_SPc"/>
    <property type="match status" value="1"/>
</dbReference>
<dbReference type="FunFam" id="2.40.10.10:FF:000068">
    <property type="entry name" value="transmembrane protease serine 2"/>
    <property type="match status" value="1"/>
</dbReference>
<evidence type="ECO:0000256" key="1">
    <source>
        <dbReference type="ARBA" id="ARBA00023157"/>
    </source>
</evidence>
<name>A0A7R9LHR2_9ACAR</name>
<evidence type="ECO:0000313" key="5">
    <source>
        <dbReference type="Proteomes" id="UP000728032"/>
    </source>
</evidence>
<keyword evidence="1" id="KW-1015">Disulfide bond</keyword>
<dbReference type="OrthoDB" id="6435595at2759"/>
<dbReference type="Gene3D" id="2.40.10.10">
    <property type="entry name" value="Trypsin-like serine proteases"/>
    <property type="match status" value="1"/>
</dbReference>
<dbReference type="PRINTS" id="PR00722">
    <property type="entry name" value="CHYMOTRYPSIN"/>
</dbReference>
<feature type="compositionally biased region" description="Basic residues" evidence="2">
    <location>
        <begin position="300"/>
        <end position="310"/>
    </location>
</feature>
<evidence type="ECO:0000256" key="2">
    <source>
        <dbReference type="SAM" id="MobiDB-lite"/>
    </source>
</evidence>
<dbReference type="CDD" id="cd00190">
    <property type="entry name" value="Tryp_SPc"/>
    <property type="match status" value="1"/>
</dbReference>
<dbReference type="InterPro" id="IPR001314">
    <property type="entry name" value="Peptidase_S1A"/>
</dbReference>
<keyword evidence="5" id="KW-1185">Reference proteome</keyword>
<dbReference type="EMBL" id="CAJPVJ010000656">
    <property type="protein sequence ID" value="CAG2163075.1"/>
    <property type="molecule type" value="Genomic_DNA"/>
</dbReference>
<dbReference type="InterPro" id="IPR001254">
    <property type="entry name" value="Trypsin_dom"/>
</dbReference>